<keyword evidence="4" id="KW-1185">Reference proteome</keyword>
<evidence type="ECO:0000313" key="3">
    <source>
        <dbReference type="EMBL" id="KAB1636647.1"/>
    </source>
</evidence>
<dbReference type="EMBL" id="WAJR01000032">
    <property type="protein sequence ID" value="KAB1636647.1"/>
    <property type="molecule type" value="Genomic_DNA"/>
</dbReference>
<gene>
    <name evidence="3" type="ORF">F8C90_09625</name>
</gene>
<feature type="compositionally biased region" description="Basic residues" evidence="1">
    <location>
        <begin position="141"/>
        <end position="150"/>
    </location>
</feature>
<organism evidence="3 4">
    <name type="scientific">Ellagibacter isourolithinifaciens</name>
    <dbReference type="NCBI Taxonomy" id="2137581"/>
    <lineage>
        <taxon>Bacteria</taxon>
        <taxon>Bacillati</taxon>
        <taxon>Actinomycetota</taxon>
        <taxon>Coriobacteriia</taxon>
        <taxon>Eggerthellales</taxon>
        <taxon>Eggerthellaceae</taxon>
        <taxon>Ellagibacter</taxon>
    </lineage>
</organism>
<feature type="compositionally biased region" description="Low complexity" evidence="1">
    <location>
        <begin position="188"/>
        <end position="209"/>
    </location>
</feature>
<feature type="compositionally biased region" description="Polar residues" evidence="1">
    <location>
        <begin position="151"/>
        <end position="163"/>
    </location>
</feature>
<comment type="caution">
    <text evidence="3">The sequence shown here is derived from an EMBL/GenBank/DDBJ whole genome shotgun (WGS) entry which is preliminary data.</text>
</comment>
<dbReference type="AlphaFoldDB" id="A0A6N6NKH0"/>
<feature type="region of interest" description="Disordered" evidence="1">
    <location>
        <begin position="133"/>
        <end position="212"/>
    </location>
</feature>
<reference evidence="3 4" key="1">
    <citation type="submission" date="2019-09" db="EMBL/GenBank/DDBJ databases">
        <title>Whole genome shotgun sequencing (WGS) of Ellagibacter isourolithinifaciens DSM 104140(T) and Adlercreutzia muris DSM 29508(T).</title>
        <authorList>
            <person name="Stoll D.A."/>
            <person name="Danylec N."/>
            <person name="Huch M."/>
        </authorList>
    </citation>
    <scope>NUCLEOTIDE SEQUENCE [LARGE SCALE GENOMIC DNA]</scope>
    <source>
        <strain evidence="3 4">DSM 104140</strain>
    </source>
</reference>
<proteinExistence type="predicted"/>
<feature type="domain" description="Lin1244/Lin1753-like N-terminal" evidence="2">
    <location>
        <begin position="27"/>
        <end position="121"/>
    </location>
</feature>
<dbReference type="InterPro" id="IPR025400">
    <property type="entry name" value="Lin1244/Lin1753-like_N"/>
</dbReference>
<evidence type="ECO:0000256" key="1">
    <source>
        <dbReference type="SAM" id="MobiDB-lite"/>
    </source>
</evidence>
<evidence type="ECO:0000313" key="4">
    <source>
        <dbReference type="Proteomes" id="UP000468668"/>
    </source>
</evidence>
<protein>
    <submittedName>
        <fullName evidence="3">DUF4373 domain-containing protein</fullName>
    </submittedName>
</protein>
<accession>A0A6N6NKH0</accession>
<dbReference type="OrthoDB" id="1043295at2"/>
<evidence type="ECO:0000259" key="2">
    <source>
        <dbReference type="Pfam" id="PF14297"/>
    </source>
</evidence>
<dbReference type="Proteomes" id="UP000468668">
    <property type="component" value="Unassembled WGS sequence"/>
</dbReference>
<dbReference type="Pfam" id="PF14297">
    <property type="entry name" value="Lin1244_N"/>
    <property type="match status" value="1"/>
</dbReference>
<sequence>MRGASGRLHEGPGEAARGRRGGELLIYFDHDTGAMSDPKMTELCIECGPGAIAAYWCIIEQIYRDESPLVLFANQDGNRTLTKVVSHWLCIDSETLESWVSEMLGIGLLETDENNPNAVTSKRAMANIEAYKAKQETARQNGKKGGRKTQPKPNANQTPTESVSGRKANKRKENKGFGFDKQNQKPCASGDAAAAGAAPPDASSTAPSDYRCGECSSPLSFRGGEGGFGWYCPKCGKVKGPGEAA</sequence>
<name>A0A6N6NKH0_9ACTN</name>